<reference evidence="1 2" key="1">
    <citation type="submission" date="2019-05" db="EMBL/GenBank/DDBJ databases">
        <title>Complete genome sequence of sixteen phages from Abidjan, cote d'Ivoire, isolated on a single strain of Achromobacter xylosoxidans.</title>
        <authorList>
            <person name="Essoh C."/>
            <person name="Vernadet J.-P."/>
            <person name="Vergnaud G."/>
            <person name="Pourcel C."/>
        </authorList>
    </citation>
    <scope>NUCLEOTIDE SEQUENCE [LARGE SCALE GENOMIC DNA]</scope>
</reference>
<accession>A0A514CVR8</accession>
<proteinExistence type="predicted"/>
<keyword evidence="2" id="KW-1185">Reference proteome</keyword>
<name>A0A514CVR8_9CAUD</name>
<gene>
    <name evidence="1" type="ORF">Axy21_004</name>
</gene>
<evidence type="ECO:0000313" key="2">
    <source>
        <dbReference type="Proteomes" id="UP000319935"/>
    </source>
</evidence>
<organism evidence="1 2">
    <name type="scientific">Achromobacter phage vB_AxyP_19-32_Axy21</name>
    <dbReference type="NCBI Taxonomy" id="2591045"/>
    <lineage>
        <taxon>Viruses</taxon>
        <taxon>Duplodnaviria</taxon>
        <taxon>Heunggongvirae</taxon>
        <taxon>Uroviricota</taxon>
        <taxon>Caudoviricetes</taxon>
        <taxon>Autographivirales</taxon>
        <taxon>Autoscriptoviridae</taxon>
        <taxon>Axyvirus</taxon>
        <taxon>Axyvirus 1932Axy21</taxon>
    </lineage>
</organism>
<dbReference type="EMBL" id="MK962638">
    <property type="protein sequence ID" value="QDH84581.1"/>
    <property type="molecule type" value="Genomic_DNA"/>
</dbReference>
<sequence length="85" mass="9751">MSAKEMTPDVFRYKEADKLSAACLSVHTTYFPAEGAFSWSLWLGAGTAYCWTGRLYYDQGSAYRDGQKYRQHLIKLEEEQRNAQG</sequence>
<dbReference type="Proteomes" id="UP000319935">
    <property type="component" value="Segment"/>
</dbReference>
<evidence type="ECO:0000313" key="1">
    <source>
        <dbReference type="EMBL" id="QDH84581.1"/>
    </source>
</evidence>
<protein>
    <submittedName>
        <fullName evidence="1">Uncharacterized protein</fullName>
    </submittedName>
</protein>